<dbReference type="EMBL" id="FNOJ01000013">
    <property type="protein sequence ID" value="SDW74475.1"/>
    <property type="molecule type" value="Genomic_DNA"/>
</dbReference>
<dbReference type="Gene3D" id="3.20.20.150">
    <property type="entry name" value="Divalent-metal-dependent TIM barrel enzymes"/>
    <property type="match status" value="1"/>
</dbReference>
<accession>A0A1H2W1P2</accession>
<evidence type="ECO:0000313" key="3">
    <source>
        <dbReference type="Proteomes" id="UP000182589"/>
    </source>
</evidence>
<dbReference type="PANTHER" id="PTHR12110">
    <property type="entry name" value="HYDROXYPYRUVATE ISOMERASE"/>
    <property type="match status" value="1"/>
</dbReference>
<dbReference type="RefSeq" id="WP_074693386.1">
    <property type="nucleotide sequence ID" value="NZ_FNOJ01000013.1"/>
</dbReference>
<proteinExistence type="predicted"/>
<dbReference type="SUPFAM" id="SSF51658">
    <property type="entry name" value="Xylose isomerase-like"/>
    <property type="match status" value="1"/>
</dbReference>
<dbReference type="Pfam" id="PF01261">
    <property type="entry name" value="AP_endonuc_2"/>
    <property type="match status" value="1"/>
</dbReference>
<dbReference type="STRING" id="89784.SAMN04489725_11331"/>
<reference evidence="3" key="1">
    <citation type="submission" date="2016-10" db="EMBL/GenBank/DDBJ databases">
        <authorList>
            <person name="Varghese N."/>
        </authorList>
    </citation>
    <scope>NUCLEOTIDE SEQUENCE [LARGE SCALE GENOMIC DNA]</scope>
    <source>
        <strain evidence="3">DSM 12489</strain>
    </source>
</reference>
<sequence>MRNLIGARLSPQLQAQGIKFVANQFREMGLTAIDLPSLQSMQTAEEGDLSGLEIGTVDLAGVSGLLSPHAEEREQATASICRQIEELATFGAKTAFVCLVPQAAHQPISESLDYFTETFPVVAEACERHEVRIAIEGWPGPAPYYPTLGYTPEVWREMFHRVRSPYIGLCYDPSHLVRLGIDYLRVLDEFQDRIFHCHGKDTEILKDGQYLYGGLPARLSIPERFSEGSWRYCIPGTGEVNWGKIASKLSRIGYGACVSIELEDIRFWGSAEDELRGIQCAFRHLAQYFA</sequence>
<name>A0A1H2W1P2_9BACL</name>
<keyword evidence="3" id="KW-1185">Reference proteome</keyword>
<keyword evidence="2" id="KW-0413">Isomerase</keyword>
<dbReference type="InterPro" id="IPR013022">
    <property type="entry name" value="Xyl_isomerase-like_TIM-brl"/>
</dbReference>
<dbReference type="InterPro" id="IPR036237">
    <property type="entry name" value="Xyl_isomerase-like_sf"/>
</dbReference>
<dbReference type="InterPro" id="IPR050312">
    <property type="entry name" value="IolE/XylAMocC-like"/>
</dbReference>
<gene>
    <name evidence="2" type="ORF">SAMN04489725_11331</name>
</gene>
<feature type="domain" description="Xylose isomerase-like TIM barrel" evidence="1">
    <location>
        <begin position="42"/>
        <end position="270"/>
    </location>
</feature>
<organism evidence="2 3">
    <name type="scientific">Alicyclobacillus hesperidum</name>
    <dbReference type="NCBI Taxonomy" id="89784"/>
    <lineage>
        <taxon>Bacteria</taxon>
        <taxon>Bacillati</taxon>
        <taxon>Bacillota</taxon>
        <taxon>Bacilli</taxon>
        <taxon>Bacillales</taxon>
        <taxon>Alicyclobacillaceae</taxon>
        <taxon>Alicyclobacillus</taxon>
    </lineage>
</organism>
<dbReference type="GO" id="GO:0016853">
    <property type="term" value="F:isomerase activity"/>
    <property type="evidence" value="ECO:0007669"/>
    <property type="project" value="UniProtKB-KW"/>
</dbReference>
<protein>
    <submittedName>
        <fullName evidence="2">Sugar phosphate isomerase/epimerase</fullName>
    </submittedName>
</protein>
<dbReference type="PANTHER" id="PTHR12110:SF21">
    <property type="entry name" value="XYLOSE ISOMERASE-LIKE TIM BARREL DOMAIN-CONTAINING PROTEIN"/>
    <property type="match status" value="1"/>
</dbReference>
<evidence type="ECO:0000259" key="1">
    <source>
        <dbReference type="Pfam" id="PF01261"/>
    </source>
</evidence>
<dbReference type="Proteomes" id="UP000182589">
    <property type="component" value="Unassembled WGS sequence"/>
</dbReference>
<dbReference type="AlphaFoldDB" id="A0A1H2W1P2"/>
<evidence type="ECO:0000313" key="2">
    <source>
        <dbReference type="EMBL" id="SDW74475.1"/>
    </source>
</evidence>